<keyword evidence="6" id="KW-1185">Reference proteome</keyword>
<comment type="similarity">
    <text evidence="1">Belongs to the peptidase S33 family.</text>
</comment>
<reference evidence="5" key="1">
    <citation type="journal article" date="2020" name="Stud. Mycol.">
        <title>101 Dothideomycetes genomes: a test case for predicting lifestyles and emergence of pathogens.</title>
        <authorList>
            <person name="Haridas S."/>
            <person name="Albert R."/>
            <person name="Binder M."/>
            <person name="Bloem J."/>
            <person name="Labutti K."/>
            <person name="Salamov A."/>
            <person name="Andreopoulos B."/>
            <person name="Baker S."/>
            <person name="Barry K."/>
            <person name="Bills G."/>
            <person name="Bluhm B."/>
            <person name="Cannon C."/>
            <person name="Castanera R."/>
            <person name="Culley D."/>
            <person name="Daum C."/>
            <person name="Ezra D."/>
            <person name="Gonzalez J."/>
            <person name="Henrissat B."/>
            <person name="Kuo A."/>
            <person name="Liang C."/>
            <person name="Lipzen A."/>
            <person name="Lutzoni F."/>
            <person name="Magnuson J."/>
            <person name="Mondo S."/>
            <person name="Nolan M."/>
            <person name="Ohm R."/>
            <person name="Pangilinan J."/>
            <person name="Park H.-J."/>
            <person name="Ramirez L."/>
            <person name="Alfaro M."/>
            <person name="Sun H."/>
            <person name="Tritt A."/>
            <person name="Yoshinaga Y."/>
            <person name="Zwiers L.-H."/>
            <person name="Turgeon B."/>
            <person name="Goodwin S."/>
            <person name="Spatafora J."/>
            <person name="Crous P."/>
            <person name="Grigoriev I."/>
        </authorList>
    </citation>
    <scope>NUCLEOTIDE SEQUENCE</scope>
    <source>
        <strain evidence="5">CBS 627.86</strain>
    </source>
</reference>
<dbReference type="PANTHER" id="PTHR21661:SF39">
    <property type="entry name" value="HYDROLASE, PUTATIVE (AFU_ORTHOLOGUE AFUA_3G08960)-RELATED"/>
    <property type="match status" value="1"/>
</dbReference>
<proteinExistence type="inferred from homology"/>
<dbReference type="InterPro" id="IPR016292">
    <property type="entry name" value="Epoxide_hydrolase"/>
</dbReference>
<dbReference type="Proteomes" id="UP000799770">
    <property type="component" value="Unassembled WGS sequence"/>
</dbReference>
<evidence type="ECO:0000259" key="4">
    <source>
        <dbReference type="Pfam" id="PF06441"/>
    </source>
</evidence>
<dbReference type="SUPFAM" id="SSF53474">
    <property type="entry name" value="alpha/beta-Hydrolases"/>
    <property type="match status" value="1"/>
</dbReference>
<dbReference type="InterPro" id="IPR029058">
    <property type="entry name" value="AB_hydrolase_fold"/>
</dbReference>
<dbReference type="PRINTS" id="PR00412">
    <property type="entry name" value="EPOXHYDRLASE"/>
</dbReference>
<feature type="domain" description="Epoxide hydrolase N-terminal" evidence="4">
    <location>
        <begin position="15"/>
        <end position="128"/>
    </location>
</feature>
<accession>A0A6A5YZN4</accession>
<dbReference type="AlphaFoldDB" id="A0A6A5YZN4"/>
<dbReference type="EMBL" id="ML977330">
    <property type="protein sequence ID" value="KAF2112622.1"/>
    <property type="molecule type" value="Genomic_DNA"/>
</dbReference>
<dbReference type="InterPro" id="IPR000639">
    <property type="entry name" value="Epox_hydrolase-like"/>
</dbReference>
<name>A0A6A5YZN4_9PLEO</name>
<evidence type="ECO:0000313" key="5">
    <source>
        <dbReference type="EMBL" id="KAF2112622.1"/>
    </source>
</evidence>
<dbReference type="Pfam" id="PF06441">
    <property type="entry name" value="EHN"/>
    <property type="match status" value="1"/>
</dbReference>
<sequence length="396" mass="45550">MSFDTIPKEATLKPEEFTLKVPQQEVDHFYQLLKLSPLAPETYENTRTDPNQFGVNHEWMSEAKKHWETGYDWRKREEYINSFPQYKVRIKDDDGYVFDIHFAALFSQKQNAAPIAFLHGWPGSFLEFLSIMDIARNQYSAQDLPYHIIVPSLPGYTLSSDPPLDKDFTVEDIARITDKLMTGLGFKHYIGQGGDVGSYTCRPLALYPACKAVHLNFNMMVKPLNANGEVSAFEEKGLERAHDFDERASAYAFEHGSRPATIGFALAASPLALFAWISEKFITWTDTTPPLDQILDSVTLYWFTKSFPRCIYIYRQYHGARTENGVGPHSNPKYKFKKPFGYSYFPLEIAPMPLSWVKTSGNLVWHREHKSGGHFAAMEKPELLWQDVEDFVKQVW</sequence>
<dbReference type="GO" id="GO:0004301">
    <property type="term" value="F:epoxide hydrolase activity"/>
    <property type="evidence" value="ECO:0007669"/>
    <property type="project" value="TreeGrafter"/>
</dbReference>
<dbReference type="PANTHER" id="PTHR21661">
    <property type="entry name" value="EPOXIDE HYDROLASE 1-RELATED"/>
    <property type="match status" value="1"/>
</dbReference>
<evidence type="ECO:0000313" key="6">
    <source>
        <dbReference type="Proteomes" id="UP000799770"/>
    </source>
</evidence>
<dbReference type="OrthoDB" id="7130006at2759"/>
<evidence type="ECO:0000256" key="2">
    <source>
        <dbReference type="ARBA" id="ARBA00022801"/>
    </source>
</evidence>
<feature type="active site" description="Nucleophile" evidence="3">
    <location>
        <position position="195"/>
    </location>
</feature>
<evidence type="ECO:0000256" key="3">
    <source>
        <dbReference type="PIRSR" id="PIRSR001112-1"/>
    </source>
</evidence>
<dbReference type="Gene3D" id="3.40.50.1820">
    <property type="entry name" value="alpha/beta hydrolase"/>
    <property type="match status" value="1"/>
</dbReference>
<feature type="active site" description="Proton donor" evidence="3">
    <location>
        <position position="314"/>
    </location>
</feature>
<protein>
    <submittedName>
        <fullName evidence="5">Alpha/Beta hydrolase protein</fullName>
    </submittedName>
</protein>
<organism evidence="5 6">
    <name type="scientific">Lophiotrema nucula</name>
    <dbReference type="NCBI Taxonomy" id="690887"/>
    <lineage>
        <taxon>Eukaryota</taxon>
        <taxon>Fungi</taxon>
        <taxon>Dikarya</taxon>
        <taxon>Ascomycota</taxon>
        <taxon>Pezizomycotina</taxon>
        <taxon>Dothideomycetes</taxon>
        <taxon>Pleosporomycetidae</taxon>
        <taxon>Pleosporales</taxon>
        <taxon>Lophiotremataceae</taxon>
        <taxon>Lophiotrema</taxon>
    </lineage>
</organism>
<gene>
    <name evidence="5" type="ORF">BDV96DRAFT_614095</name>
</gene>
<feature type="active site" description="Proton donor" evidence="3">
    <location>
        <position position="374"/>
    </location>
</feature>
<dbReference type="GO" id="GO:0097176">
    <property type="term" value="P:epoxide metabolic process"/>
    <property type="evidence" value="ECO:0007669"/>
    <property type="project" value="TreeGrafter"/>
</dbReference>
<keyword evidence="2 5" id="KW-0378">Hydrolase</keyword>
<dbReference type="PIRSF" id="PIRSF001112">
    <property type="entry name" value="Epoxide_hydrolase"/>
    <property type="match status" value="1"/>
</dbReference>
<evidence type="ECO:0000256" key="1">
    <source>
        <dbReference type="ARBA" id="ARBA00010088"/>
    </source>
</evidence>
<dbReference type="InterPro" id="IPR010497">
    <property type="entry name" value="Epoxide_hydro_N"/>
</dbReference>